<dbReference type="PANTHER" id="PTHR43737">
    <property type="entry name" value="BLL7424 PROTEIN"/>
    <property type="match status" value="1"/>
</dbReference>
<evidence type="ECO:0000313" key="3">
    <source>
        <dbReference type="Proteomes" id="UP000551616"/>
    </source>
</evidence>
<dbReference type="AlphaFoldDB" id="A0A7V9A5I9"/>
<comment type="caution">
    <text evidence="2">The sequence shown here is derived from an EMBL/GenBank/DDBJ whole genome shotgun (WGS) entry which is preliminary data.</text>
</comment>
<evidence type="ECO:0000313" key="2">
    <source>
        <dbReference type="EMBL" id="MBA2112971.1"/>
    </source>
</evidence>
<dbReference type="PROSITE" id="PS51318">
    <property type="entry name" value="TAT"/>
    <property type="match status" value="1"/>
</dbReference>
<feature type="coiled-coil region" evidence="1">
    <location>
        <begin position="246"/>
        <end position="273"/>
    </location>
</feature>
<organism evidence="2 3">
    <name type="scientific">Bremerella alba</name>
    <dbReference type="NCBI Taxonomy" id="980252"/>
    <lineage>
        <taxon>Bacteria</taxon>
        <taxon>Pseudomonadati</taxon>
        <taxon>Planctomycetota</taxon>
        <taxon>Planctomycetia</taxon>
        <taxon>Pirellulales</taxon>
        <taxon>Pirellulaceae</taxon>
        <taxon>Bremerella</taxon>
    </lineage>
</organism>
<keyword evidence="1" id="KW-0175">Coiled coil</keyword>
<name>A0A7V9A5I9_9BACT</name>
<dbReference type="Pfam" id="PF07394">
    <property type="entry name" value="DUF1501"/>
    <property type="match status" value="1"/>
</dbReference>
<dbReference type="PANTHER" id="PTHR43737:SF1">
    <property type="entry name" value="DUF1501 DOMAIN-CONTAINING PROTEIN"/>
    <property type="match status" value="1"/>
</dbReference>
<dbReference type="RefSeq" id="WP_207394500.1">
    <property type="nucleotide sequence ID" value="NZ_JABRWO010000001.1"/>
</dbReference>
<dbReference type="EMBL" id="JABRWO010000001">
    <property type="protein sequence ID" value="MBA2112971.1"/>
    <property type="molecule type" value="Genomic_DNA"/>
</dbReference>
<dbReference type="InterPro" id="IPR006311">
    <property type="entry name" value="TAT_signal"/>
</dbReference>
<keyword evidence="3" id="KW-1185">Reference proteome</keyword>
<evidence type="ECO:0000256" key="1">
    <source>
        <dbReference type="SAM" id="Coils"/>
    </source>
</evidence>
<protein>
    <recommendedName>
        <fullName evidence="4">DUF1501 domain-containing protein</fullName>
    </recommendedName>
</protein>
<dbReference type="Proteomes" id="UP000551616">
    <property type="component" value="Unassembled WGS sequence"/>
</dbReference>
<reference evidence="2 3" key="1">
    <citation type="submission" date="2020-05" db="EMBL/GenBank/DDBJ databases">
        <title>Bremerella alba sp. nov., a novel planctomycete isolated from the surface of the macroalga Fucus spiralis.</title>
        <authorList>
            <person name="Godinho O."/>
            <person name="Botelho R."/>
            <person name="Albuquerque L."/>
            <person name="Wiegand S."/>
            <person name="Da Costa M.S."/>
            <person name="Lobo-Da-Cunha A."/>
            <person name="Jogler C."/>
            <person name="Lage O.M."/>
        </authorList>
    </citation>
    <scope>NUCLEOTIDE SEQUENCE [LARGE SCALE GENOMIC DNA]</scope>
    <source>
        <strain evidence="2 3">FF15</strain>
    </source>
</reference>
<gene>
    <name evidence="2" type="ORF">HOV93_01170</name>
</gene>
<accession>A0A7V9A5I9</accession>
<dbReference type="SUPFAM" id="SSF53649">
    <property type="entry name" value="Alkaline phosphatase-like"/>
    <property type="match status" value="1"/>
</dbReference>
<dbReference type="InterPro" id="IPR010869">
    <property type="entry name" value="DUF1501"/>
</dbReference>
<sequence length="475" mass="51799">MNNQPHIEVPTTRREFLAKSGGGFGAMALASLMGQSASAAPADPRSPKTTHFPAKAKNVIFLFMEGGPSHIDLFDPKPLLNELAGQKLPESFGKVILAMGENNAPLMRCPRKWKQHGESGLWVSDWFPEIATCADDLCVIRSCISDGINHSSGVCQMNTGHVIGGRPSLGAWATYGLGTENQDMPAFVVLTDGKGQPVNGSRNWGSGFMPAAYQGVQFKSGADPILNLNPPSHITPNRQKSKLDFLSQLDREHAAQREDFSELEARIKSYELAFRMQSAAPDIVDLSSESEETKQLYGIDQKETNVFGNNCLLARRLVENGVRFVQLYSGAGSGWDAHSNIEGNHGRLCKEVDKPIAGLLKDLKRRGLWDETLVIWGGEFGRTPMSEQGNGRDHNPTGFSMWMAGGAVPGGRTIGATDELGLKAVENPMHVHDLHATVMRVLGVDHTKLIYRHKGRPERIDMNEGKAELKVLGLG</sequence>
<proteinExistence type="predicted"/>
<dbReference type="Gene3D" id="3.40.720.10">
    <property type="entry name" value="Alkaline Phosphatase, subunit A"/>
    <property type="match status" value="1"/>
</dbReference>
<evidence type="ECO:0008006" key="4">
    <source>
        <dbReference type="Google" id="ProtNLM"/>
    </source>
</evidence>
<dbReference type="InterPro" id="IPR017850">
    <property type="entry name" value="Alkaline_phosphatase_core_sf"/>
</dbReference>